<dbReference type="EMBL" id="CP026520">
    <property type="protein sequence ID" value="QAV19721.1"/>
    <property type="molecule type" value="Genomic_DNA"/>
</dbReference>
<dbReference type="KEGG" id="pchi:PC41400_19460"/>
<dbReference type="Gene3D" id="3.40.630.30">
    <property type="match status" value="1"/>
</dbReference>
<reference evidence="2 5" key="2">
    <citation type="submission" date="2022-05" db="EMBL/GenBank/DDBJ databases">
        <title>Genome Sequencing of Bee-Associated Microbes.</title>
        <authorList>
            <person name="Dunlap C."/>
        </authorList>
    </citation>
    <scope>NUCLEOTIDE SEQUENCE [LARGE SCALE GENOMIC DNA]</scope>
    <source>
        <strain evidence="2 5">NRRL B-23120</strain>
    </source>
</reference>
<evidence type="ECO:0000313" key="4">
    <source>
        <dbReference type="Proteomes" id="UP000288943"/>
    </source>
</evidence>
<dbReference type="SUPFAM" id="SSF55729">
    <property type="entry name" value="Acyl-CoA N-acyltransferases (Nat)"/>
    <property type="match status" value="1"/>
</dbReference>
<sequence>MYVKHERPGPVEYAELRKLAGLAPLEEAAAAAGLNGSIFTVVVRDEKSRLMGMGRIVGDGACYFQVVDVLVHPSCRDQGTGTEDTLMKEIVHYLEENTSEGAQVIVISDTPGIRLYQSFGFKLMYPDFYGMSRNSRLPV</sequence>
<evidence type="ECO:0000313" key="3">
    <source>
        <dbReference type="EMBL" id="QAV19721.1"/>
    </source>
</evidence>
<dbReference type="InterPro" id="IPR016181">
    <property type="entry name" value="Acyl_CoA_acyltransferase"/>
</dbReference>
<dbReference type="InterPro" id="IPR000182">
    <property type="entry name" value="GNAT_dom"/>
</dbReference>
<evidence type="ECO:0000313" key="2">
    <source>
        <dbReference type="EMBL" id="MCY9596978.1"/>
    </source>
</evidence>
<accession>A0A410WZU7</accession>
<feature type="domain" description="N-acetyltransferase" evidence="1">
    <location>
        <begin position="1"/>
        <end position="139"/>
    </location>
</feature>
<protein>
    <submittedName>
        <fullName evidence="2 3">N-acetyltransferase</fullName>
    </submittedName>
</protein>
<keyword evidence="5" id="KW-1185">Reference proteome</keyword>
<dbReference type="PROSITE" id="PS51186">
    <property type="entry name" value="GNAT"/>
    <property type="match status" value="1"/>
</dbReference>
<dbReference type="GO" id="GO:0016747">
    <property type="term" value="F:acyltransferase activity, transferring groups other than amino-acyl groups"/>
    <property type="evidence" value="ECO:0007669"/>
    <property type="project" value="InterPro"/>
</dbReference>
<reference evidence="3 4" key="1">
    <citation type="submission" date="2018-01" db="EMBL/GenBank/DDBJ databases">
        <title>The whole genome sequencing and assembly of Paenibacillus chitinolyticus KCCM 41400 strain.</title>
        <authorList>
            <person name="Kim J.-Y."/>
            <person name="Park M.-K."/>
            <person name="Lee Y.-J."/>
            <person name="Yi H."/>
            <person name="Bahn Y.-S."/>
            <person name="Kim J.F."/>
            <person name="Lee D.-W."/>
        </authorList>
    </citation>
    <scope>NUCLEOTIDE SEQUENCE [LARGE SCALE GENOMIC DNA]</scope>
    <source>
        <strain evidence="3 4">KCCM 41400</strain>
    </source>
</reference>
<dbReference type="Pfam" id="PF13673">
    <property type="entry name" value="Acetyltransf_10"/>
    <property type="match status" value="1"/>
</dbReference>
<name>A0A410WZU7_9BACL</name>
<keyword evidence="3" id="KW-0808">Transferase</keyword>
<proteinExistence type="predicted"/>
<dbReference type="OrthoDB" id="9775804at2"/>
<organism evidence="3 4">
    <name type="scientific">Paenibacillus chitinolyticus</name>
    <dbReference type="NCBI Taxonomy" id="79263"/>
    <lineage>
        <taxon>Bacteria</taxon>
        <taxon>Bacillati</taxon>
        <taxon>Bacillota</taxon>
        <taxon>Bacilli</taxon>
        <taxon>Bacillales</taxon>
        <taxon>Paenibacillaceae</taxon>
        <taxon>Paenibacillus</taxon>
    </lineage>
</organism>
<evidence type="ECO:0000259" key="1">
    <source>
        <dbReference type="PROSITE" id="PS51186"/>
    </source>
</evidence>
<dbReference type="RefSeq" id="WP_042227048.1">
    <property type="nucleotide sequence ID" value="NZ_CP026520.1"/>
</dbReference>
<dbReference type="GeneID" id="95376976"/>
<gene>
    <name evidence="2" type="ORF">M5X16_14470</name>
    <name evidence="3" type="ORF">PC41400_19460</name>
</gene>
<dbReference type="Proteomes" id="UP000288943">
    <property type="component" value="Chromosome"/>
</dbReference>
<evidence type="ECO:0000313" key="5">
    <source>
        <dbReference type="Proteomes" id="UP001527202"/>
    </source>
</evidence>
<dbReference type="AlphaFoldDB" id="A0A410WZU7"/>
<dbReference type="Proteomes" id="UP001527202">
    <property type="component" value="Unassembled WGS sequence"/>
</dbReference>
<dbReference type="EMBL" id="JAMDMJ010000015">
    <property type="protein sequence ID" value="MCY9596978.1"/>
    <property type="molecule type" value="Genomic_DNA"/>
</dbReference>